<feature type="region of interest" description="Disordered" evidence="1">
    <location>
        <begin position="1"/>
        <end position="102"/>
    </location>
</feature>
<dbReference type="Proteomes" id="UP001529510">
    <property type="component" value="Unassembled WGS sequence"/>
</dbReference>
<comment type="caution">
    <text evidence="2">The sequence shown here is derived from an EMBL/GenBank/DDBJ whole genome shotgun (WGS) entry which is preliminary data.</text>
</comment>
<protein>
    <submittedName>
        <fullName evidence="2">Uncharacterized protein</fullName>
    </submittedName>
</protein>
<evidence type="ECO:0000256" key="1">
    <source>
        <dbReference type="SAM" id="MobiDB-lite"/>
    </source>
</evidence>
<keyword evidence="3" id="KW-1185">Reference proteome</keyword>
<dbReference type="EMBL" id="JAMKFB020000306">
    <property type="protein sequence ID" value="KAL0150173.1"/>
    <property type="molecule type" value="Genomic_DNA"/>
</dbReference>
<proteinExistence type="predicted"/>
<sequence length="118" mass="12652">VEDKDEVECNTTTPQSLPDIPSSEKTPAAPLTKKSTPGRAKKTMPGSPRLELLKGALSKSPLPCSKKPSESKAPVESSKPPEVLTGRPAADEPSAAPRTSPLLIRQNIRRSLSKILFR</sequence>
<reference evidence="2 3" key="1">
    <citation type="submission" date="2024-05" db="EMBL/GenBank/DDBJ databases">
        <title>Genome sequencing and assembly of Indian major carp, Cirrhinus mrigala (Hamilton, 1822).</title>
        <authorList>
            <person name="Mohindra V."/>
            <person name="Chowdhury L.M."/>
            <person name="Lal K."/>
            <person name="Jena J.K."/>
        </authorList>
    </citation>
    <scope>NUCLEOTIDE SEQUENCE [LARGE SCALE GENOMIC DNA]</scope>
    <source>
        <strain evidence="2">CM1030</strain>
        <tissue evidence="2">Blood</tissue>
    </source>
</reference>
<feature type="non-terminal residue" evidence="2">
    <location>
        <position position="1"/>
    </location>
</feature>
<gene>
    <name evidence="2" type="ORF">M9458_054600</name>
</gene>
<organism evidence="2 3">
    <name type="scientific">Cirrhinus mrigala</name>
    <name type="common">Mrigala</name>
    <dbReference type="NCBI Taxonomy" id="683832"/>
    <lineage>
        <taxon>Eukaryota</taxon>
        <taxon>Metazoa</taxon>
        <taxon>Chordata</taxon>
        <taxon>Craniata</taxon>
        <taxon>Vertebrata</taxon>
        <taxon>Euteleostomi</taxon>
        <taxon>Actinopterygii</taxon>
        <taxon>Neopterygii</taxon>
        <taxon>Teleostei</taxon>
        <taxon>Ostariophysi</taxon>
        <taxon>Cypriniformes</taxon>
        <taxon>Cyprinidae</taxon>
        <taxon>Labeoninae</taxon>
        <taxon>Labeonini</taxon>
        <taxon>Cirrhinus</taxon>
    </lineage>
</organism>
<accession>A0ABD0MJ23</accession>
<evidence type="ECO:0000313" key="3">
    <source>
        <dbReference type="Proteomes" id="UP001529510"/>
    </source>
</evidence>
<evidence type="ECO:0000313" key="2">
    <source>
        <dbReference type="EMBL" id="KAL0150173.1"/>
    </source>
</evidence>
<feature type="non-terminal residue" evidence="2">
    <location>
        <position position="118"/>
    </location>
</feature>
<dbReference type="AlphaFoldDB" id="A0ABD0MJ23"/>
<name>A0ABD0MJ23_CIRMR</name>